<dbReference type="InterPro" id="IPR036849">
    <property type="entry name" value="Enolase-like_C_sf"/>
</dbReference>
<protein>
    <recommendedName>
        <fullName evidence="6">Enolase C-terminal domain-containing protein</fullName>
    </recommendedName>
</protein>
<dbReference type="PANTHER" id="PTHR13794">
    <property type="entry name" value="ENOLASE SUPERFAMILY, MANDELATE RACEMASE"/>
    <property type="match status" value="1"/>
</dbReference>
<dbReference type="PANTHER" id="PTHR13794:SF58">
    <property type="entry name" value="MITOCHONDRIAL ENOLASE SUPERFAMILY MEMBER 1"/>
    <property type="match status" value="1"/>
</dbReference>
<dbReference type="Gene3D" id="3.20.20.120">
    <property type="entry name" value="Enolase-like C-terminal domain"/>
    <property type="match status" value="1"/>
</dbReference>
<evidence type="ECO:0000313" key="4">
    <source>
        <dbReference type="EMBL" id="SJL13432.1"/>
    </source>
</evidence>
<keyword evidence="2" id="KW-0479">Metal-binding</keyword>
<evidence type="ECO:0000313" key="5">
    <source>
        <dbReference type="Proteomes" id="UP000219338"/>
    </source>
</evidence>
<name>A0A284RXG3_ARMOS</name>
<keyword evidence="3" id="KW-0460">Magnesium</keyword>
<dbReference type="STRING" id="47428.A0A284RXG3"/>
<reference evidence="5" key="1">
    <citation type="journal article" date="2017" name="Nat. Ecol. Evol.">
        <title>Genome expansion and lineage-specific genetic innovations in the forest pathogenic fungi Armillaria.</title>
        <authorList>
            <person name="Sipos G."/>
            <person name="Prasanna A.N."/>
            <person name="Walter M.C."/>
            <person name="O'Connor E."/>
            <person name="Balint B."/>
            <person name="Krizsan K."/>
            <person name="Kiss B."/>
            <person name="Hess J."/>
            <person name="Varga T."/>
            <person name="Slot J."/>
            <person name="Riley R."/>
            <person name="Boka B."/>
            <person name="Rigling D."/>
            <person name="Barry K."/>
            <person name="Lee J."/>
            <person name="Mihaltcheva S."/>
            <person name="LaButti K."/>
            <person name="Lipzen A."/>
            <person name="Waldron R."/>
            <person name="Moloney N.M."/>
            <person name="Sperisen C."/>
            <person name="Kredics L."/>
            <person name="Vagvoelgyi C."/>
            <person name="Patrignani A."/>
            <person name="Fitzpatrick D."/>
            <person name="Nagy I."/>
            <person name="Doyle S."/>
            <person name="Anderson J.B."/>
            <person name="Grigoriev I.V."/>
            <person name="Gueldener U."/>
            <person name="Muensterkoetter M."/>
            <person name="Nagy L.G."/>
        </authorList>
    </citation>
    <scope>NUCLEOTIDE SEQUENCE [LARGE SCALE GENOMIC DNA]</scope>
    <source>
        <strain evidence="5">C18/9</strain>
    </source>
</reference>
<accession>A0A284RXG3</accession>
<evidence type="ECO:0000256" key="3">
    <source>
        <dbReference type="ARBA" id="ARBA00022842"/>
    </source>
</evidence>
<comment type="cofactor">
    <cofactor evidence="1">
        <name>Mg(2+)</name>
        <dbReference type="ChEBI" id="CHEBI:18420"/>
    </cofactor>
</comment>
<organism evidence="4 5">
    <name type="scientific">Armillaria ostoyae</name>
    <name type="common">Armillaria root rot fungus</name>
    <dbReference type="NCBI Taxonomy" id="47428"/>
    <lineage>
        <taxon>Eukaryota</taxon>
        <taxon>Fungi</taxon>
        <taxon>Dikarya</taxon>
        <taxon>Basidiomycota</taxon>
        <taxon>Agaricomycotina</taxon>
        <taxon>Agaricomycetes</taxon>
        <taxon>Agaricomycetidae</taxon>
        <taxon>Agaricales</taxon>
        <taxon>Marasmiineae</taxon>
        <taxon>Physalacriaceae</taxon>
        <taxon>Armillaria</taxon>
    </lineage>
</organism>
<dbReference type="SUPFAM" id="SSF51604">
    <property type="entry name" value="Enolase C-terminal domain-like"/>
    <property type="match status" value="1"/>
</dbReference>
<dbReference type="InterPro" id="IPR046945">
    <property type="entry name" value="RHMD-like"/>
</dbReference>
<dbReference type="Proteomes" id="UP000219338">
    <property type="component" value="Unassembled WGS sequence"/>
</dbReference>
<dbReference type="GO" id="GO:0016836">
    <property type="term" value="F:hydro-lyase activity"/>
    <property type="evidence" value="ECO:0007669"/>
    <property type="project" value="TreeGrafter"/>
</dbReference>
<gene>
    <name evidence="4" type="ORF">ARMOST_16876</name>
</gene>
<sequence>MVDSWDCYSRARGTRLQICIIENRQGLFWDKILQGNGIRSGRTKVSWHVRESVRPDYPIMVDDCWMALNVQYTIELAIACLDLNFDGFARLKSARPQPKFTTGEVRTVSLPSPACRYRNSGKEYTKYRFRKLIEGRNIDILQSDLMEVGGMTELVKIAAGSGVRYLCHASGPYSYHFVVSQPKEYLANSPDGKSRQPVFGDLFLNELVPHGEKLQVSVLYG</sequence>
<dbReference type="AlphaFoldDB" id="A0A284RXG3"/>
<dbReference type="GO" id="GO:0000287">
    <property type="term" value="F:magnesium ion binding"/>
    <property type="evidence" value="ECO:0007669"/>
    <property type="project" value="TreeGrafter"/>
</dbReference>
<evidence type="ECO:0000256" key="1">
    <source>
        <dbReference type="ARBA" id="ARBA00001946"/>
    </source>
</evidence>
<dbReference type="GO" id="GO:0016052">
    <property type="term" value="P:carbohydrate catabolic process"/>
    <property type="evidence" value="ECO:0007669"/>
    <property type="project" value="TreeGrafter"/>
</dbReference>
<evidence type="ECO:0000256" key="2">
    <source>
        <dbReference type="ARBA" id="ARBA00022723"/>
    </source>
</evidence>
<evidence type="ECO:0008006" key="6">
    <source>
        <dbReference type="Google" id="ProtNLM"/>
    </source>
</evidence>
<dbReference type="EMBL" id="FUEG01000020">
    <property type="protein sequence ID" value="SJL13432.1"/>
    <property type="molecule type" value="Genomic_DNA"/>
</dbReference>
<proteinExistence type="predicted"/>
<keyword evidence="5" id="KW-1185">Reference proteome</keyword>
<dbReference type="OrthoDB" id="10483317at2759"/>